<feature type="compositionally biased region" description="Polar residues" evidence="2">
    <location>
        <begin position="185"/>
        <end position="215"/>
    </location>
</feature>
<dbReference type="GO" id="GO:1990904">
    <property type="term" value="C:ribonucleoprotein complex"/>
    <property type="evidence" value="ECO:0007669"/>
    <property type="project" value="TreeGrafter"/>
</dbReference>
<feature type="region of interest" description="Disordered" evidence="2">
    <location>
        <begin position="185"/>
        <end position="253"/>
    </location>
</feature>
<dbReference type="InterPro" id="IPR039604">
    <property type="entry name" value="Bfr1"/>
</dbReference>
<keyword evidence="1" id="KW-0175">Coiled coil</keyword>
<comment type="caution">
    <text evidence="3">The sequence shown here is derived from an EMBL/GenBank/DDBJ whole genome shotgun (WGS) entry which is preliminary data.</text>
</comment>
<dbReference type="Proteomes" id="UP001153678">
    <property type="component" value="Unassembled WGS sequence"/>
</dbReference>
<evidence type="ECO:0000256" key="1">
    <source>
        <dbReference type="SAM" id="Coils"/>
    </source>
</evidence>
<dbReference type="EMBL" id="CAMKVN010002293">
    <property type="protein sequence ID" value="CAI2180456.1"/>
    <property type="molecule type" value="Genomic_DNA"/>
</dbReference>
<dbReference type="GO" id="GO:0003729">
    <property type="term" value="F:mRNA binding"/>
    <property type="evidence" value="ECO:0007669"/>
    <property type="project" value="TreeGrafter"/>
</dbReference>
<dbReference type="GO" id="GO:0005783">
    <property type="term" value="C:endoplasmic reticulum"/>
    <property type="evidence" value="ECO:0007669"/>
    <property type="project" value="TreeGrafter"/>
</dbReference>
<protein>
    <submittedName>
        <fullName evidence="3">4409_t:CDS:1</fullName>
    </submittedName>
</protein>
<keyword evidence="4" id="KW-1185">Reference proteome</keyword>
<dbReference type="AlphaFoldDB" id="A0A9W4WUR4"/>
<feature type="coiled-coil region" evidence="1">
    <location>
        <begin position="35"/>
        <end position="160"/>
    </location>
</feature>
<dbReference type="PANTHER" id="PTHR31027:SF2">
    <property type="entry name" value="LEBERCILIN DOMAIN-CONTAINING PROTEIN"/>
    <property type="match status" value="1"/>
</dbReference>
<dbReference type="GO" id="GO:0042175">
    <property type="term" value="C:nuclear outer membrane-endoplasmic reticulum membrane network"/>
    <property type="evidence" value="ECO:0007669"/>
    <property type="project" value="TreeGrafter"/>
</dbReference>
<evidence type="ECO:0000313" key="3">
    <source>
        <dbReference type="EMBL" id="CAI2180456.1"/>
    </source>
</evidence>
<sequence>MEKLIESGTLKIIEEKRIVADISNLERSKKSVKQFEIQQNAIDEEQKLIDELKKTLEDSEFKKINEEYDDIKAQLEIINKDFASDKEKRNDLYDKKNKIREQINELIANRREIQEQHKEAKFEFWKYQEDEQKRRHELRRKMDEEREKQYKQEVADTKREEAAIPAFQSDIVTCDNLINYFQSFNGGKSSQPQPQTPNTIPVDSNIRQPDATSNVPEGAVLMKKSDRDDAYFTGGGKKHKKSPKEKKGGKSNSFQLPISVMDQLISFKIATPHNFSEIEQTIEGLIKKKEYFIENQERTTKENIEKAEAEIAAMEGKGLGYKKKVTTSEEEKVKNTTAIIAENDEKKNVITAAVGDTKEEKTELETTNY</sequence>
<dbReference type="Gene3D" id="1.20.5.990">
    <property type="entry name" value="Nemo cc2-lz domain - 1d5 darpin complex"/>
    <property type="match status" value="1"/>
</dbReference>
<gene>
    <name evidence="3" type="ORF">FWILDA_LOCUS9590</name>
</gene>
<accession>A0A9W4WUR4</accession>
<proteinExistence type="predicted"/>
<evidence type="ECO:0000256" key="2">
    <source>
        <dbReference type="SAM" id="MobiDB-lite"/>
    </source>
</evidence>
<reference evidence="3" key="1">
    <citation type="submission" date="2022-08" db="EMBL/GenBank/DDBJ databases">
        <authorList>
            <person name="Kallberg Y."/>
            <person name="Tangrot J."/>
            <person name="Rosling A."/>
        </authorList>
    </citation>
    <scope>NUCLEOTIDE SEQUENCE</scope>
    <source>
        <strain evidence="3">Wild A</strain>
    </source>
</reference>
<dbReference type="PANTHER" id="PTHR31027">
    <property type="entry name" value="NUCLEAR SEGREGATION PROTEIN BFR1"/>
    <property type="match status" value="1"/>
</dbReference>
<dbReference type="OrthoDB" id="2195113at2759"/>
<evidence type="ECO:0000313" key="4">
    <source>
        <dbReference type="Proteomes" id="UP001153678"/>
    </source>
</evidence>
<feature type="compositionally biased region" description="Basic residues" evidence="2">
    <location>
        <begin position="236"/>
        <end position="249"/>
    </location>
</feature>
<organism evidence="3 4">
    <name type="scientific">Funneliformis geosporum</name>
    <dbReference type="NCBI Taxonomy" id="1117311"/>
    <lineage>
        <taxon>Eukaryota</taxon>
        <taxon>Fungi</taxon>
        <taxon>Fungi incertae sedis</taxon>
        <taxon>Mucoromycota</taxon>
        <taxon>Glomeromycotina</taxon>
        <taxon>Glomeromycetes</taxon>
        <taxon>Glomerales</taxon>
        <taxon>Glomeraceae</taxon>
        <taxon>Funneliformis</taxon>
    </lineage>
</organism>
<name>A0A9W4WUR4_9GLOM</name>
<dbReference type="GO" id="GO:0008298">
    <property type="term" value="P:intracellular mRNA localization"/>
    <property type="evidence" value="ECO:0007669"/>
    <property type="project" value="TreeGrafter"/>
</dbReference>